<gene>
    <name evidence="1" type="ORF">Fmac_014984</name>
</gene>
<evidence type="ECO:0000313" key="2">
    <source>
        <dbReference type="Proteomes" id="UP001603857"/>
    </source>
</evidence>
<reference evidence="1 2" key="1">
    <citation type="submission" date="2024-08" db="EMBL/GenBank/DDBJ databases">
        <title>Insights into the chromosomal genome structure of Flemingia macrophylla.</title>
        <authorList>
            <person name="Ding Y."/>
            <person name="Zhao Y."/>
            <person name="Bi W."/>
            <person name="Wu M."/>
            <person name="Zhao G."/>
            <person name="Gong Y."/>
            <person name="Li W."/>
            <person name="Zhang P."/>
        </authorList>
    </citation>
    <scope>NUCLEOTIDE SEQUENCE [LARGE SCALE GENOMIC DNA]</scope>
    <source>
        <strain evidence="1">DYQJB</strain>
        <tissue evidence="1">Leaf</tissue>
    </source>
</reference>
<name>A0ABD1MDA2_9FABA</name>
<dbReference type="Proteomes" id="UP001603857">
    <property type="component" value="Unassembled WGS sequence"/>
</dbReference>
<protein>
    <submittedName>
        <fullName evidence="1">Uncharacterized protein</fullName>
    </submittedName>
</protein>
<dbReference type="AlphaFoldDB" id="A0ABD1MDA2"/>
<keyword evidence="2" id="KW-1185">Reference proteome</keyword>
<accession>A0ABD1MDA2</accession>
<sequence length="139" mass="15722">MVALGRDLKRVLQGPFTTRGLDLTFWEDLIYPPRVRPKGDDLVEVNTKKKGREHSDTSTYMGRTQMSTLSAGVRLTQILTLRPYGRPTLGLFWVVNEALEYLAKDLGITDNTVLQGSRLIVYGEVLKSGKDIVRDTWKP</sequence>
<organism evidence="1 2">
    <name type="scientific">Flemingia macrophylla</name>
    <dbReference type="NCBI Taxonomy" id="520843"/>
    <lineage>
        <taxon>Eukaryota</taxon>
        <taxon>Viridiplantae</taxon>
        <taxon>Streptophyta</taxon>
        <taxon>Embryophyta</taxon>
        <taxon>Tracheophyta</taxon>
        <taxon>Spermatophyta</taxon>
        <taxon>Magnoliopsida</taxon>
        <taxon>eudicotyledons</taxon>
        <taxon>Gunneridae</taxon>
        <taxon>Pentapetalae</taxon>
        <taxon>rosids</taxon>
        <taxon>fabids</taxon>
        <taxon>Fabales</taxon>
        <taxon>Fabaceae</taxon>
        <taxon>Papilionoideae</taxon>
        <taxon>50 kb inversion clade</taxon>
        <taxon>NPAAA clade</taxon>
        <taxon>indigoferoid/millettioid clade</taxon>
        <taxon>Phaseoleae</taxon>
        <taxon>Flemingia</taxon>
    </lineage>
</organism>
<evidence type="ECO:0000313" key="1">
    <source>
        <dbReference type="EMBL" id="KAL2333771.1"/>
    </source>
</evidence>
<dbReference type="EMBL" id="JBGMDY010000005">
    <property type="protein sequence ID" value="KAL2333771.1"/>
    <property type="molecule type" value="Genomic_DNA"/>
</dbReference>
<proteinExistence type="predicted"/>
<comment type="caution">
    <text evidence="1">The sequence shown here is derived from an EMBL/GenBank/DDBJ whole genome shotgun (WGS) entry which is preliminary data.</text>
</comment>